<sequence length="376" mass="44123">MAASLENREHGSWQFGEIDLLKTTTLPEICYLFLDAGSYPQSEHDRATILRHFSVPPFVMNDTCTKLNGYFGCRGTYDKDNKLQTYVTWFRCLVKLINGQKVTYGLSIDYKWHEIGVFTRWDSPNCCRILCVDAPEALRHDLKTSLQKMSPLDLKDPFCMHVPLIDEIVKLYDQSVWRIRDAVREIEKRRVEIGANFENMNELSRHGVHVTEVLEAMVGTFLKIQEQQRRVYVCLPAEINKTYQEQAQEYVSFQLLMIQNLLLRSKALYERLKTETTVAFNRITQRDSSVMKSISILTMVFLPATFMSTIFSTPFFQDDDGQWKVSDDFWIYWAATIPLTFVIFVIWALFPFALNAWKAFKWKELEEKRYEMQQPV</sequence>
<keyword evidence="2" id="KW-0812">Transmembrane</keyword>
<organism evidence="3 4">
    <name type="scientific">Aspergillus udagawae</name>
    <dbReference type="NCBI Taxonomy" id="91492"/>
    <lineage>
        <taxon>Eukaryota</taxon>
        <taxon>Fungi</taxon>
        <taxon>Dikarya</taxon>
        <taxon>Ascomycota</taxon>
        <taxon>Pezizomycotina</taxon>
        <taxon>Eurotiomycetes</taxon>
        <taxon>Eurotiomycetidae</taxon>
        <taxon>Eurotiales</taxon>
        <taxon>Aspergillaceae</taxon>
        <taxon>Aspergillus</taxon>
        <taxon>Aspergillus subgen. Fumigati</taxon>
    </lineage>
</organism>
<comment type="caution">
    <text evidence="3">The sequence shown here is derived from an EMBL/GenBank/DDBJ whole genome shotgun (WGS) entry which is preliminary data.</text>
</comment>
<dbReference type="Proteomes" id="UP000465266">
    <property type="component" value="Unassembled WGS sequence"/>
</dbReference>
<reference evidence="3 4" key="1">
    <citation type="submission" date="2020-01" db="EMBL/GenBank/DDBJ databases">
        <title>Draft genome sequence of Aspergillus udagawae IFM 53868.</title>
        <authorList>
            <person name="Takahashi H."/>
            <person name="Yaguchi T."/>
        </authorList>
    </citation>
    <scope>NUCLEOTIDE SEQUENCE [LARGE SCALE GENOMIC DNA]</scope>
    <source>
        <strain evidence="3 4">IFM 53868</strain>
    </source>
</reference>
<comment type="subcellular location">
    <subcellularLocation>
        <location evidence="1">Cell membrane</location>
        <topology evidence="1">Multi-pass membrane protein</topology>
    </subcellularLocation>
</comment>
<evidence type="ECO:0000256" key="1">
    <source>
        <dbReference type="ARBA" id="ARBA00004651"/>
    </source>
</evidence>
<proteinExistence type="predicted"/>
<keyword evidence="2" id="KW-0472">Membrane</keyword>
<evidence type="ECO:0000313" key="3">
    <source>
        <dbReference type="EMBL" id="GFF75746.1"/>
    </source>
</evidence>
<name>A0ABQ1A837_9EURO</name>
<accession>A0ABQ1A837</accession>
<dbReference type="EMBL" id="BLKG01000010">
    <property type="protein sequence ID" value="GFF75746.1"/>
    <property type="molecule type" value="Genomic_DNA"/>
</dbReference>
<keyword evidence="2" id="KW-1133">Transmembrane helix</keyword>
<evidence type="ECO:0000256" key="2">
    <source>
        <dbReference type="SAM" id="Phobius"/>
    </source>
</evidence>
<feature type="transmembrane region" description="Helical" evidence="2">
    <location>
        <begin position="294"/>
        <end position="317"/>
    </location>
</feature>
<dbReference type="PANTHER" id="PTHR46494:SF1">
    <property type="entry name" value="CORA FAMILY METAL ION TRANSPORTER (EUROFUNG)"/>
    <property type="match status" value="1"/>
</dbReference>
<evidence type="ECO:0000313" key="4">
    <source>
        <dbReference type="Proteomes" id="UP000465266"/>
    </source>
</evidence>
<gene>
    <name evidence="3" type="ORF">IFM53868_01658</name>
</gene>
<dbReference type="InterPro" id="IPR002523">
    <property type="entry name" value="MgTranspt_CorA/ZnTranspt_ZntB"/>
</dbReference>
<feature type="transmembrane region" description="Helical" evidence="2">
    <location>
        <begin position="329"/>
        <end position="354"/>
    </location>
</feature>
<dbReference type="Gene3D" id="1.20.58.340">
    <property type="entry name" value="Magnesium transport protein CorA, transmembrane region"/>
    <property type="match status" value="1"/>
</dbReference>
<protein>
    <recommendedName>
        <fullName evidence="5">Magnesium transport protein CorA</fullName>
    </recommendedName>
</protein>
<dbReference type="PANTHER" id="PTHR46494">
    <property type="entry name" value="CORA FAMILY METAL ION TRANSPORTER (EUROFUNG)"/>
    <property type="match status" value="1"/>
</dbReference>
<evidence type="ECO:0008006" key="5">
    <source>
        <dbReference type="Google" id="ProtNLM"/>
    </source>
</evidence>
<dbReference type="Pfam" id="PF01544">
    <property type="entry name" value="CorA"/>
    <property type="match status" value="1"/>
</dbReference>
<keyword evidence="4" id="KW-1185">Reference proteome</keyword>